<keyword evidence="3" id="KW-1185">Reference proteome</keyword>
<evidence type="ECO:0000256" key="1">
    <source>
        <dbReference type="SAM" id="SignalP"/>
    </source>
</evidence>
<protein>
    <recommendedName>
        <fullName evidence="4">Lipoprotein</fullName>
    </recommendedName>
</protein>
<evidence type="ECO:0000313" key="3">
    <source>
        <dbReference type="Proteomes" id="UP000297453"/>
    </source>
</evidence>
<dbReference type="NCBIfam" id="NF047801">
    <property type="entry name" value="LIC10301_lipo"/>
    <property type="match status" value="1"/>
</dbReference>
<dbReference type="AlphaFoldDB" id="A0A4R9G8P1"/>
<sequence>MAPMKKILFSLLILSFALGCSAPLQERVLGIWERTSTCTPEGQCQDTPADKVQKLTLLRPGLAIYENPEDPERQRKIEYELFEKDTKSNSPEILFRFLNLGFQIRYVILKADKDKLELFNPDRNNTEIYKKVGVAPE</sequence>
<feature type="signal peptide" evidence="1">
    <location>
        <begin position="1"/>
        <end position="22"/>
    </location>
</feature>
<gene>
    <name evidence="2" type="ORF">EHO59_04560</name>
</gene>
<name>A0A4R9G8P1_9LEPT</name>
<accession>A0A4R9G8P1</accession>
<dbReference type="Proteomes" id="UP000297453">
    <property type="component" value="Unassembled WGS sequence"/>
</dbReference>
<comment type="caution">
    <text evidence="2">The sequence shown here is derived from an EMBL/GenBank/DDBJ whole genome shotgun (WGS) entry which is preliminary data.</text>
</comment>
<evidence type="ECO:0000313" key="2">
    <source>
        <dbReference type="EMBL" id="TGK08038.1"/>
    </source>
</evidence>
<evidence type="ECO:0008006" key="4">
    <source>
        <dbReference type="Google" id="ProtNLM"/>
    </source>
</evidence>
<keyword evidence="1" id="KW-0732">Signal</keyword>
<dbReference type="PROSITE" id="PS51257">
    <property type="entry name" value="PROKAR_LIPOPROTEIN"/>
    <property type="match status" value="1"/>
</dbReference>
<reference evidence="2" key="1">
    <citation type="journal article" date="2019" name="PLoS Negl. Trop. Dis.">
        <title>Revisiting the worldwide diversity of Leptospira species in the environment.</title>
        <authorList>
            <person name="Vincent A.T."/>
            <person name="Schiettekatte O."/>
            <person name="Bourhy P."/>
            <person name="Veyrier F.J."/>
            <person name="Picardeau M."/>
        </authorList>
    </citation>
    <scope>NUCLEOTIDE SEQUENCE [LARGE SCALE GENOMIC DNA]</scope>
    <source>
        <strain evidence="2">SSS9</strain>
    </source>
</reference>
<organism evidence="2 3">
    <name type="scientific">Leptospira semungkisensis</name>
    <dbReference type="NCBI Taxonomy" id="2484985"/>
    <lineage>
        <taxon>Bacteria</taxon>
        <taxon>Pseudomonadati</taxon>
        <taxon>Spirochaetota</taxon>
        <taxon>Spirochaetia</taxon>
        <taxon>Leptospirales</taxon>
        <taxon>Leptospiraceae</taxon>
        <taxon>Leptospira</taxon>
    </lineage>
</organism>
<proteinExistence type="predicted"/>
<dbReference type="EMBL" id="RQEP01000005">
    <property type="protein sequence ID" value="TGK08038.1"/>
    <property type="molecule type" value="Genomic_DNA"/>
</dbReference>
<dbReference type="OrthoDB" id="339341at2"/>
<feature type="chain" id="PRO_5020675401" description="Lipoprotein" evidence="1">
    <location>
        <begin position="23"/>
        <end position="137"/>
    </location>
</feature>